<dbReference type="Pfam" id="PF08241">
    <property type="entry name" value="Methyltransf_11"/>
    <property type="match status" value="1"/>
</dbReference>
<evidence type="ECO:0000313" key="3">
    <source>
        <dbReference type="Proteomes" id="UP000596739"/>
    </source>
</evidence>
<sequence>MSGNINVHGYLDTVNAPWGKLFYKLVWHNIDCEGKRILDFGSGFGITADYFAKNNDVTAIEPNEEMIKHRFCNNEYSQIVGGIDELRKLPSKSYDVIICHNVFEYLDNRAELLCEFSRVLKLDGFASIVKHNKAGKIMQKAVFEYKINEALELINNGNAVSENFGTINEYDNYELEKYCEGSFKIYKIYGVRMFFGLQRNELKNESDWISSMYNLECTTEEIPEFRNIAFFHHVILKRTT</sequence>
<dbReference type="EMBL" id="JAENHN010000043">
    <property type="protein sequence ID" value="MBK1812009.1"/>
    <property type="molecule type" value="Genomic_DNA"/>
</dbReference>
<reference evidence="3" key="1">
    <citation type="submission" date="2021-01" db="EMBL/GenBank/DDBJ databases">
        <title>Genome public.</title>
        <authorList>
            <person name="Liu C."/>
            <person name="Sun Q."/>
        </authorList>
    </citation>
    <scope>NUCLEOTIDE SEQUENCE [LARGE SCALE GENOMIC DNA]</scope>
    <source>
        <strain evidence="3">YIM B02505</strain>
    </source>
</reference>
<keyword evidence="2" id="KW-0808">Transferase</keyword>
<dbReference type="PANTHER" id="PTHR43591:SF110">
    <property type="entry name" value="RHODANESE DOMAIN-CONTAINING PROTEIN"/>
    <property type="match status" value="1"/>
</dbReference>
<dbReference type="PANTHER" id="PTHR43591">
    <property type="entry name" value="METHYLTRANSFERASE"/>
    <property type="match status" value="1"/>
</dbReference>
<gene>
    <name evidence="2" type="ORF">JHL18_15410</name>
</gene>
<evidence type="ECO:0000259" key="1">
    <source>
        <dbReference type="Pfam" id="PF08241"/>
    </source>
</evidence>
<name>A0ABS1ERQ3_9CLOT</name>
<keyword evidence="2" id="KW-0489">Methyltransferase</keyword>
<evidence type="ECO:0000313" key="2">
    <source>
        <dbReference type="EMBL" id="MBK1812009.1"/>
    </source>
</evidence>
<dbReference type="GO" id="GO:0032259">
    <property type="term" value="P:methylation"/>
    <property type="evidence" value="ECO:0007669"/>
    <property type="project" value="UniProtKB-KW"/>
</dbReference>
<dbReference type="InterPro" id="IPR029063">
    <property type="entry name" value="SAM-dependent_MTases_sf"/>
</dbReference>
<keyword evidence="3" id="KW-1185">Reference proteome</keyword>
<protein>
    <submittedName>
        <fullName evidence="2">Class I SAM-dependent methyltransferase</fullName>
    </submittedName>
</protein>
<comment type="caution">
    <text evidence="2">The sequence shown here is derived from an EMBL/GenBank/DDBJ whole genome shotgun (WGS) entry which is preliminary data.</text>
</comment>
<organism evidence="2 3">
    <name type="scientific">Clostridium yunnanense</name>
    <dbReference type="NCBI Taxonomy" id="2800325"/>
    <lineage>
        <taxon>Bacteria</taxon>
        <taxon>Bacillati</taxon>
        <taxon>Bacillota</taxon>
        <taxon>Clostridia</taxon>
        <taxon>Eubacteriales</taxon>
        <taxon>Clostridiaceae</taxon>
        <taxon>Clostridium</taxon>
    </lineage>
</organism>
<dbReference type="GO" id="GO:0008168">
    <property type="term" value="F:methyltransferase activity"/>
    <property type="evidence" value="ECO:0007669"/>
    <property type="project" value="UniProtKB-KW"/>
</dbReference>
<dbReference type="RefSeq" id="WP_200270776.1">
    <property type="nucleotide sequence ID" value="NZ_JAENHN010000043.1"/>
</dbReference>
<dbReference type="Proteomes" id="UP000596739">
    <property type="component" value="Unassembled WGS sequence"/>
</dbReference>
<dbReference type="SUPFAM" id="SSF53335">
    <property type="entry name" value="S-adenosyl-L-methionine-dependent methyltransferases"/>
    <property type="match status" value="1"/>
</dbReference>
<feature type="domain" description="Methyltransferase type 11" evidence="1">
    <location>
        <begin position="38"/>
        <end position="126"/>
    </location>
</feature>
<dbReference type="InterPro" id="IPR013216">
    <property type="entry name" value="Methyltransf_11"/>
</dbReference>
<dbReference type="CDD" id="cd02440">
    <property type="entry name" value="AdoMet_MTases"/>
    <property type="match status" value="1"/>
</dbReference>
<accession>A0ABS1ERQ3</accession>
<dbReference type="Gene3D" id="3.40.50.150">
    <property type="entry name" value="Vaccinia Virus protein VP39"/>
    <property type="match status" value="1"/>
</dbReference>
<proteinExistence type="predicted"/>